<keyword evidence="3" id="KW-1185">Reference proteome</keyword>
<sequence>MRIFLIIVIVLLLLIVAILLSKIKVNLWVRKNGKDDEIVVRIRMIFGLVRLHYELPMMKFKEKDKGIFVEVDKTNNVGHNKEKHNETLVDKQKIDNWLDQFLRVLEATHSFNLWLKRTLSRLTVTKLEWSTNFCAGDAAYTAVSTGMVWSTKTFIVGWLSHYVKMKDHPRLFVVPEYDDYPHFSSEMSCIVKFSCGYAIYAGLVLIVRVLKVKGGVKRWKTILSKA</sequence>
<reference evidence="2 3" key="1">
    <citation type="submission" date="2016-02" db="EMBL/GenBank/DDBJ databases">
        <title>Paenibacillus sp. LPB0068, isolated from Crassostrea gigas.</title>
        <authorList>
            <person name="Shin S.-K."/>
            <person name="Yi H."/>
        </authorList>
    </citation>
    <scope>NUCLEOTIDE SEQUENCE [LARGE SCALE GENOMIC DNA]</scope>
    <source>
        <strain evidence="2 3">LPB0068</strain>
    </source>
</reference>
<dbReference type="Pfam" id="PF11167">
    <property type="entry name" value="DUF2953"/>
    <property type="match status" value="1"/>
</dbReference>
<dbReference type="OrthoDB" id="1683589at2"/>
<dbReference type="Proteomes" id="UP000077134">
    <property type="component" value="Unassembled WGS sequence"/>
</dbReference>
<keyword evidence="1" id="KW-0812">Transmembrane</keyword>
<proteinExistence type="predicted"/>
<evidence type="ECO:0000256" key="1">
    <source>
        <dbReference type="SAM" id="Phobius"/>
    </source>
</evidence>
<gene>
    <name evidence="2" type="ORF">PNBC_10185</name>
</gene>
<feature type="transmembrane region" description="Helical" evidence="1">
    <location>
        <begin position="190"/>
        <end position="210"/>
    </location>
</feature>
<dbReference type="KEGG" id="pcx:LPB68_03775"/>
<dbReference type="AlphaFoldDB" id="A0A167DJ08"/>
<keyword evidence="1" id="KW-1133">Transmembrane helix</keyword>
<dbReference type="RefSeq" id="WP_068657739.1">
    <property type="nucleotide sequence ID" value="NZ_CP017770.1"/>
</dbReference>
<comment type="caution">
    <text evidence="2">The sequence shown here is derived from an EMBL/GenBank/DDBJ whole genome shotgun (WGS) entry which is preliminary data.</text>
</comment>
<organism evidence="2 3">
    <name type="scientific">Paenibacillus crassostreae</name>
    <dbReference type="NCBI Taxonomy" id="1763538"/>
    <lineage>
        <taxon>Bacteria</taxon>
        <taxon>Bacillati</taxon>
        <taxon>Bacillota</taxon>
        <taxon>Bacilli</taxon>
        <taxon>Bacillales</taxon>
        <taxon>Paenibacillaceae</taxon>
        <taxon>Paenibacillus</taxon>
    </lineage>
</organism>
<name>A0A167DJ08_9BACL</name>
<keyword evidence="1" id="KW-0472">Membrane</keyword>
<dbReference type="EMBL" id="LSFN01000014">
    <property type="protein sequence ID" value="OAB74430.1"/>
    <property type="molecule type" value="Genomic_DNA"/>
</dbReference>
<accession>A0A167DJ08</accession>
<evidence type="ECO:0000313" key="2">
    <source>
        <dbReference type="EMBL" id="OAB74430.1"/>
    </source>
</evidence>
<evidence type="ECO:0008006" key="4">
    <source>
        <dbReference type="Google" id="ProtNLM"/>
    </source>
</evidence>
<dbReference type="InterPro" id="IPR021338">
    <property type="entry name" value="DUF2953"/>
</dbReference>
<dbReference type="STRING" id="1763538.LPB68_03775"/>
<protein>
    <recommendedName>
        <fullName evidence="4">DUF2953 domain-containing protein</fullName>
    </recommendedName>
</protein>
<evidence type="ECO:0000313" key="3">
    <source>
        <dbReference type="Proteomes" id="UP000077134"/>
    </source>
</evidence>